<comment type="domain">
    <text evidence="6">Has three domains with a flexible linker between the domains II and III and assumes an 'L' shape. Domain III is highly mobile and contacts RuvB.</text>
</comment>
<dbReference type="Gene3D" id="1.10.150.20">
    <property type="entry name" value="5' to 3' exonuclease, C-terminal subdomain"/>
    <property type="match status" value="1"/>
</dbReference>
<dbReference type="Gene3D" id="1.10.8.10">
    <property type="entry name" value="DNA helicase RuvA subunit, C-terminal domain"/>
    <property type="match status" value="1"/>
</dbReference>
<dbReference type="KEGG" id="hfe:HFELIS_06380"/>
<dbReference type="SUPFAM" id="SSF50249">
    <property type="entry name" value="Nucleic acid-binding proteins"/>
    <property type="match status" value="1"/>
</dbReference>
<dbReference type="GO" id="GO:0000400">
    <property type="term" value="F:four-way junction DNA binding"/>
    <property type="evidence" value="ECO:0007669"/>
    <property type="project" value="UniProtKB-UniRule"/>
</dbReference>
<dbReference type="GO" id="GO:0009378">
    <property type="term" value="F:four-way junction helicase activity"/>
    <property type="evidence" value="ECO:0007669"/>
    <property type="project" value="InterPro"/>
</dbReference>
<sequence>MIVGLIGHVHSIEPTLIALNVRGVVYGVQVSLHTSSLLQEGQEVHLYTSLISKEGDQSLFGFLELEERALFVRLIKISGVGPKIALAILSVYTPLEFATLLETQHTKALQKVPGVGSKLASKIMFDLEGYLPSAHQDPAYIQAVQALESLGFKSLEVQKVCADLKGLSTEEMIKEALQKLR</sequence>
<dbReference type="GeneID" id="36133543"/>
<dbReference type="Proteomes" id="UP000007934">
    <property type="component" value="Chromosome"/>
</dbReference>
<dbReference type="HAMAP" id="MF_00031">
    <property type="entry name" value="DNA_HJ_migration_RuvA"/>
    <property type="match status" value="1"/>
</dbReference>
<dbReference type="HOGENOM" id="CLU_087936_3_1_7"/>
<accession>E7AAQ1</accession>
<dbReference type="InterPro" id="IPR003583">
    <property type="entry name" value="Hlx-hairpin-Hlx_DNA-bd_motif"/>
</dbReference>
<dbReference type="GO" id="GO:0005737">
    <property type="term" value="C:cytoplasm"/>
    <property type="evidence" value="ECO:0007669"/>
    <property type="project" value="UniProtKB-SubCell"/>
</dbReference>
<keyword evidence="8" id="KW-0347">Helicase</keyword>
<dbReference type="RefSeq" id="WP_013469091.1">
    <property type="nucleotide sequence ID" value="NC_014810.2"/>
</dbReference>
<dbReference type="eggNOG" id="COG0632">
    <property type="taxonomic scope" value="Bacteria"/>
</dbReference>
<dbReference type="InterPro" id="IPR010994">
    <property type="entry name" value="RuvA_2-like"/>
</dbReference>
<dbReference type="SUPFAM" id="SSF46929">
    <property type="entry name" value="DNA helicase RuvA subunit, C-terminal domain"/>
    <property type="match status" value="1"/>
</dbReference>
<dbReference type="GO" id="GO:0006281">
    <property type="term" value="P:DNA repair"/>
    <property type="evidence" value="ECO:0007669"/>
    <property type="project" value="UniProtKB-UniRule"/>
</dbReference>
<feature type="region of interest" description="Domain III" evidence="6">
    <location>
        <begin position="142"/>
        <end position="181"/>
    </location>
</feature>
<dbReference type="Pfam" id="PF14520">
    <property type="entry name" value="HHH_5"/>
    <property type="match status" value="1"/>
</dbReference>
<dbReference type="AlphaFoldDB" id="E7AAQ1"/>
<keyword evidence="9" id="KW-1185">Reference proteome</keyword>
<comment type="similarity">
    <text evidence="6">Belongs to the RuvA family.</text>
</comment>
<keyword evidence="8" id="KW-0547">Nucleotide-binding</keyword>
<feature type="domain" description="Helix-hairpin-helix DNA-binding motif class 1" evidence="7">
    <location>
        <begin position="72"/>
        <end position="91"/>
    </location>
</feature>
<feature type="domain" description="Helix-hairpin-helix DNA-binding motif class 1" evidence="7">
    <location>
        <begin position="107"/>
        <end position="126"/>
    </location>
</feature>
<name>E7AAQ1_HELFC</name>
<keyword evidence="3 6" id="KW-0238">DNA-binding</keyword>
<proteinExistence type="inferred from homology"/>
<evidence type="ECO:0000256" key="6">
    <source>
        <dbReference type="HAMAP-Rule" id="MF_00031"/>
    </source>
</evidence>
<dbReference type="STRING" id="936155.HFELIS_06380"/>
<comment type="function">
    <text evidence="6">The RuvA-RuvB-RuvC complex processes Holliday junction (HJ) DNA during genetic recombination and DNA repair, while the RuvA-RuvB complex plays an important role in the rescue of blocked DNA replication forks via replication fork reversal (RFR). RuvA specifically binds to HJ cruciform DNA, conferring on it an open structure. The RuvB hexamer acts as an ATP-dependent pump, pulling dsDNA into and through the RuvAB complex. HJ branch migration allows RuvC to scan DNA until it finds its consensus sequence, where it cleaves and resolves the cruciform DNA.</text>
</comment>
<keyword evidence="5 6" id="KW-0234">DNA repair</keyword>
<dbReference type="EMBL" id="FQ670179">
    <property type="protein sequence ID" value="CBY82722.1"/>
    <property type="molecule type" value="Genomic_DNA"/>
</dbReference>
<dbReference type="SMART" id="SM00278">
    <property type="entry name" value="HhH1"/>
    <property type="match status" value="2"/>
</dbReference>
<dbReference type="InterPro" id="IPR011114">
    <property type="entry name" value="RuvA_C"/>
</dbReference>
<dbReference type="SUPFAM" id="SSF47781">
    <property type="entry name" value="RuvA domain 2-like"/>
    <property type="match status" value="1"/>
</dbReference>
<dbReference type="InterPro" id="IPR036267">
    <property type="entry name" value="RuvA_C_sf"/>
</dbReference>
<dbReference type="Pfam" id="PF01330">
    <property type="entry name" value="RuvA_N"/>
    <property type="match status" value="1"/>
</dbReference>
<evidence type="ECO:0000259" key="7">
    <source>
        <dbReference type="SMART" id="SM00278"/>
    </source>
</evidence>
<evidence type="ECO:0000313" key="8">
    <source>
        <dbReference type="EMBL" id="CBY82722.1"/>
    </source>
</evidence>
<dbReference type="Pfam" id="PF07499">
    <property type="entry name" value="RuvA_C"/>
    <property type="match status" value="1"/>
</dbReference>
<dbReference type="InterPro" id="IPR000085">
    <property type="entry name" value="RuvA"/>
</dbReference>
<organism evidence="8 9">
    <name type="scientific">Helicobacter felis (strain ATCC 49179 / CCUG 28539 / NCTC 12436 / CS1)</name>
    <dbReference type="NCBI Taxonomy" id="936155"/>
    <lineage>
        <taxon>Bacteria</taxon>
        <taxon>Pseudomonadati</taxon>
        <taxon>Campylobacterota</taxon>
        <taxon>Epsilonproteobacteria</taxon>
        <taxon>Campylobacterales</taxon>
        <taxon>Helicobacteraceae</taxon>
        <taxon>Helicobacter</taxon>
    </lineage>
</organism>
<dbReference type="GO" id="GO:0006310">
    <property type="term" value="P:DNA recombination"/>
    <property type="evidence" value="ECO:0007669"/>
    <property type="project" value="UniProtKB-UniRule"/>
</dbReference>
<evidence type="ECO:0000256" key="4">
    <source>
        <dbReference type="ARBA" id="ARBA00023172"/>
    </source>
</evidence>
<reference evidence="8 9" key="1">
    <citation type="journal article" date="2011" name="Genome Biol. Evol.">
        <title>Comparative whole genome sequence analysis of the carcinogenic bacterial model pathogen Helicobacter felis.</title>
        <authorList>
            <person name="Arnold I.C."/>
            <person name="Zigova Z."/>
            <person name="Holden M."/>
            <person name="Lawley T.D."/>
            <person name="Rad R."/>
            <person name="Dougan G."/>
            <person name="Falkow S."/>
            <person name="Bentley S.D."/>
            <person name="Muller A."/>
        </authorList>
    </citation>
    <scope>NUCLEOTIDE SEQUENCE [LARGE SCALE GENOMIC DNA]</scope>
    <source>
        <strain evidence="9">ATCC 49179 / CCUG 28539 / NCTC 12436 / CS1</strain>
    </source>
</reference>
<keyword evidence="4 6" id="KW-0233">DNA recombination</keyword>
<dbReference type="Gene3D" id="2.40.50.140">
    <property type="entry name" value="Nucleic acid-binding proteins"/>
    <property type="match status" value="1"/>
</dbReference>
<keyword evidence="8" id="KW-0067">ATP-binding</keyword>
<evidence type="ECO:0000256" key="3">
    <source>
        <dbReference type="ARBA" id="ARBA00023125"/>
    </source>
</evidence>
<evidence type="ECO:0000313" key="9">
    <source>
        <dbReference type="Proteomes" id="UP000007934"/>
    </source>
</evidence>
<keyword evidence="8" id="KW-0378">Hydrolase</keyword>
<evidence type="ECO:0000256" key="2">
    <source>
        <dbReference type="ARBA" id="ARBA00022763"/>
    </source>
</evidence>
<dbReference type="GO" id="GO:0009379">
    <property type="term" value="C:Holliday junction helicase complex"/>
    <property type="evidence" value="ECO:0007669"/>
    <property type="project" value="InterPro"/>
</dbReference>
<dbReference type="InterPro" id="IPR013849">
    <property type="entry name" value="DNA_helicase_Holl-junc_RuvA_I"/>
</dbReference>
<gene>
    <name evidence="6 8" type="primary">ruvA</name>
    <name evidence="8" type="ordered locus">Hfelis_06380</name>
</gene>
<comment type="caution">
    <text evidence="6">Lacks conserved residue(s) required for the propagation of feature annotation.</text>
</comment>
<dbReference type="NCBIfam" id="TIGR00084">
    <property type="entry name" value="ruvA"/>
    <property type="match status" value="1"/>
</dbReference>
<evidence type="ECO:0000256" key="5">
    <source>
        <dbReference type="ARBA" id="ARBA00023204"/>
    </source>
</evidence>
<keyword evidence="2 6" id="KW-0227">DNA damage</keyword>
<feature type="region of interest" description="Domain II" evidence="6">
    <location>
        <begin position="64"/>
        <end position="141"/>
    </location>
</feature>
<dbReference type="InterPro" id="IPR012340">
    <property type="entry name" value="NA-bd_OB-fold"/>
</dbReference>
<keyword evidence="1 6" id="KW-0963">Cytoplasm</keyword>
<dbReference type="GO" id="GO:0005524">
    <property type="term" value="F:ATP binding"/>
    <property type="evidence" value="ECO:0007669"/>
    <property type="project" value="InterPro"/>
</dbReference>
<dbReference type="OrthoDB" id="5293449at2"/>
<dbReference type="GO" id="GO:0048476">
    <property type="term" value="C:Holliday junction resolvase complex"/>
    <property type="evidence" value="ECO:0007669"/>
    <property type="project" value="UniProtKB-UniRule"/>
</dbReference>
<dbReference type="CDD" id="cd14332">
    <property type="entry name" value="UBA_RuvA_C"/>
    <property type="match status" value="1"/>
</dbReference>
<comment type="subcellular location">
    <subcellularLocation>
        <location evidence="6">Cytoplasm</location>
    </subcellularLocation>
</comment>
<protein>
    <recommendedName>
        <fullName evidence="6">Holliday junction branch migration complex subunit RuvA</fullName>
    </recommendedName>
</protein>
<comment type="subunit">
    <text evidence="6">Homotetramer. Forms an RuvA(8)-RuvB(12)-Holliday junction (HJ) complex. HJ DNA is sandwiched between 2 RuvA tetramers; dsDNA enters through RuvA and exits via RuvB. An RuvB hexamer assembles on each DNA strand where it exits the tetramer. Each RuvB hexamer is contacted by two RuvA subunits (via domain III) on 2 adjacent RuvB subunits; this complex drives branch migration. In the full resolvosome a probable DNA-RuvA(4)-RuvB(12)-RuvC(2) complex forms which resolves the HJ.</text>
</comment>
<evidence type="ECO:0000256" key="1">
    <source>
        <dbReference type="ARBA" id="ARBA00022490"/>
    </source>
</evidence>